<evidence type="ECO:0000313" key="1">
    <source>
        <dbReference type="EMBL" id="KAI8031852.1"/>
    </source>
</evidence>
<name>A0ACC0J2E1_9ERIC</name>
<reference evidence="1 2" key="1">
    <citation type="journal article" date="2022" name="Plant J.">
        <title>Chromosome-level genome of Camellia lanceoleosa provides a valuable resource for understanding genome evolution and self-incompatibility.</title>
        <authorList>
            <person name="Gong W."/>
            <person name="Xiao S."/>
            <person name="Wang L."/>
            <person name="Liao Z."/>
            <person name="Chang Y."/>
            <person name="Mo W."/>
            <person name="Hu G."/>
            <person name="Li W."/>
            <person name="Zhao G."/>
            <person name="Zhu H."/>
            <person name="Hu X."/>
            <person name="Ji K."/>
            <person name="Xiang X."/>
            <person name="Song Q."/>
            <person name="Yuan D."/>
            <person name="Jin S."/>
            <person name="Zhang L."/>
        </authorList>
    </citation>
    <scope>NUCLEOTIDE SEQUENCE [LARGE SCALE GENOMIC DNA]</scope>
    <source>
        <strain evidence="1">SQ_2022a</strain>
    </source>
</reference>
<proteinExistence type="predicted"/>
<keyword evidence="2" id="KW-1185">Reference proteome</keyword>
<comment type="caution">
    <text evidence="1">The sequence shown here is derived from an EMBL/GenBank/DDBJ whole genome shotgun (WGS) entry which is preliminary data.</text>
</comment>
<sequence>MEVEKEMEVILDSNSNSTWAWLPQNLVDNILDKMVSLQDYIRFGGVSPNWRRITQENHHKRIEVKNNLQLPLLMIPTSNNSRMRRGLYSLTKPGICETELPVPYRRRCCGSSHGWLITLDVRTAVIGLINPFSGRMKLLFPSFMGDIIIIDDDTNSDRFSEYYIHKAVLSADPDSSNYDIAIIYGSGRKLAVLQITTTVNANANANSNAKEWRFINGKPYRSFQDIIYHKDRFYAMDVWGKVYSCDVRGPSTIMHDESVAPTICVFLHPYSKKYLVESPKGDLWHVIRLIDPAEGGNYWTTKFRVYRLVERDHASSSRNRDHLKWVEMDRIGDCALFLGDNHSVSVVASDFPRGCMPNCIYYTDDGTAAFMAGTSYDATGAYDIGVYNMVDKTISQHYVPNQAHMFLPPPIWIVPTLK</sequence>
<accession>A0ACC0J2E1</accession>
<evidence type="ECO:0000313" key="2">
    <source>
        <dbReference type="Proteomes" id="UP001060215"/>
    </source>
</evidence>
<dbReference type="EMBL" id="CM045758">
    <property type="protein sequence ID" value="KAI8031852.1"/>
    <property type="molecule type" value="Genomic_DNA"/>
</dbReference>
<organism evidence="1 2">
    <name type="scientific">Camellia lanceoleosa</name>
    <dbReference type="NCBI Taxonomy" id="1840588"/>
    <lineage>
        <taxon>Eukaryota</taxon>
        <taxon>Viridiplantae</taxon>
        <taxon>Streptophyta</taxon>
        <taxon>Embryophyta</taxon>
        <taxon>Tracheophyta</taxon>
        <taxon>Spermatophyta</taxon>
        <taxon>Magnoliopsida</taxon>
        <taxon>eudicotyledons</taxon>
        <taxon>Gunneridae</taxon>
        <taxon>Pentapetalae</taxon>
        <taxon>asterids</taxon>
        <taxon>Ericales</taxon>
        <taxon>Theaceae</taxon>
        <taxon>Camellia</taxon>
    </lineage>
</organism>
<protein>
    <submittedName>
        <fullName evidence="1">F-box protein SKIP23</fullName>
    </submittedName>
</protein>
<gene>
    <name evidence="1" type="ORF">LOK49_LG01G01526</name>
</gene>
<dbReference type="Proteomes" id="UP001060215">
    <property type="component" value="Chromosome 1"/>
</dbReference>